<dbReference type="AlphaFoldDB" id="A0A0C4EPL7"/>
<keyword evidence="5" id="KW-1185">Reference proteome</keyword>
<dbReference type="Proteomes" id="UP000005240">
    <property type="component" value="Unassembled WGS sequence"/>
</dbReference>
<feature type="signal peptide" evidence="2">
    <location>
        <begin position="1"/>
        <end position="22"/>
    </location>
</feature>
<dbReference type="OMA" id="SYASCAG"/>
<feature type="transmembrane region" description="Helical" evidence="1">
    <location>
        <begin position="177"/>
        <end position="200"/>
    </location>
</feature>
<evidence type="ECO:0000313" key="5">
    <source>
        <dbReference type="Proteomes" id="UP000005240"/>
    </source>
</evidence>
<proteinExistence type="predicted"/>
<accession>A0A0C4EPL7</accession>
<evidence type="ECO:0000313" key="4">
    <source>
        <dbReference type="EnsemblFungi" id="PTTG_02719-t43_1-p1"/>
    </source>
</evidence>
<keyword evidence="2" id="KW-0732">Signal</keyword>
<keyword evidence="1" id="KW-0472">Membrane</keyword>
<name>A0A0C4EPL7_PUCT1</name>
<reference evidence="3" key="1">
    <citation type="submission" date="2009-11" db="EMBL/GenBank/DDBJ databases">
        <authorList>
            <consortium name="The Broad Institute Genome Sequencing Platform"/>
            <person name="Ward D."/>
            <person name="Feldgarden M."/>
            <person name="Earl A."/>
            <person name="Young S.K."/>
            <person name="Zeng Q."/>
            <person name="Koehrsen M."/>
            <person name="Alvarado L."/>
            <person name="Berlin A."/>
            <person name="Bochicchio J."/>
            <person name="Borenstein D."/>
            <person name="Chapman S.B."/>
            <person name="Chen Z."/>
            <person name="Engels R."/>
            <person name="Freedman E."/>
            <person name="Gellesch M."/>
            <person name="Goldberg J."/>
            <person name="Griggs A."/>
            <person name="Gujja S."/>
            <person name="Heilman E."/>
            <person name="Heiman D."/>
            <person name="Hepburn T."/>
            <person name="Howarth C."/>
            <person name="Jen D."/>
            <person name="Larson L."/>
            <person name="Lewis B."/>
            <person name="Mehta T."/>
            <person name="Park D."/>
            <person name="Pearson M."/>
            <person name="Roberts A."/>
            <person name="Saif S."/>
            <person name="Shea T."/>
            <person name="Shenoy N."/>
            <person name="Sisk P."/>
            <person name="Stolte C."/>
            <person name="Sykes S."/>
            <person name="Thomson T."/>
            <person name="Walk T."/>
            <person name="White J."/>
            <person name="Yandava C."/>
            <person name="Izard J."/>
            <person name="Baranova O.V."/>
            <person name="Blanton J.M."/>
            <person name="Tanner A.C."/>
            <person name="Dewhirst F.E."/>
            <person name="Haas B."/>
            <person name="Nusbaum C."/>
            <person name="Birren B."/>
        </authorList>
    </citation>
    <scope>NUCLEOTIDE SEQUENCE [LARGE SCALE GENOMIC DNA]</scope>
    <source>
        <strain evidence="3">1-1 BBBD Race 1</strain>
    </source>
</reference>
<evidence type="ECO:0000256" key="1">
    <source>
        <dbReference type="SAM" id="Phobius"/>
    </source>
</evidence>
<evidence type="ECO:0000256" key="2">
    <source>
        <dbReference type="SAM" id="SignalP"/>
    </source>
</evidence>
<reference evidence="4" key="4">
    <citation type="submission" date="2025-05" db="UniProtKB">
        <authorList>
            <consortium name="EnsemblFungi"/>
        </authorList>
    </citation>
    <scope>IDENTIFICATION</scope>
    <source>
        <strain evidence="4">isolate 1-1 / race 1 (BBBD)</strain>
    </source>
</reference>
<dbReference type="VEuPathDB" id="FungiDB:PTTG_02719"/>
<protein>
    <submittedName>
        <fullName evidence="3 4">Uncharacterized protein</fullName>
    </submittedName>
</protein>
<reference evidence="4 5" key="3">
    <citation type="journal article" date="2017" name="G3 (Bethesda)">
        <title>Comparative analysis highlights variable genome content of wheat rusts and divergence of the mating loci.</title>
        <authorList>
            <person name="Cuomo C.A."/>
            <person name="Bakkeren G."/>
            <person name="Khalil H.B."/>
            <person name="Panwar V."/>
            <person name="Joly D."/>
            <person name="Linning R."/>
            <person name="Sakthikumar S."/>
            <person name="Song X."/>
            <person name="Adiconis X."/>
            <person name="Fan L."/>
            <person name="Goldberg J.M."/>
            <person name="Levin J.Z."/>
            <person name="Young S."/>
            <person name="Zeng Q."/>
            <person name="Anikster Y."/>
            <person name="Bruce M."/>
            <person name="Wang M."/>
            <person name="Yin C."/>
            <person name="McCallum B."/>
            <person name="Szabo L.J."/>
            <person name="Hulbert S."/>
            <person name="Chen X."/>
            <person name="Fellers J.P."/>
        </authorList>
    </citation>
    <scope>NUCLEOTIDE SEQUENCE</scope>
    <source>
        <strain evidence="4">isolate 1-1 / race 1 (BBBD)</strain>
        <strain evidence="5">Isolate 1-1 / race 1 (BBBD)</strain>
    </source>
</reference>
<evidence type="ECO:0000313" key="3">
    <source>
        <dbReference type="EMBL" id="OAV92915.1"/>
    </source>
</evidence>
<gene>
    <name evidence="3" type="ORF">PTTG_02719</name>
</gene>
<dbReference type="EMBL" id="ADAS02000057">
    <property type="protein sequence ID" value="OAV92915.1"/>
    <property type="molecule type" value="Genomic_DNA"/>
</dbReference>
<keyword evidence="1" id="KW-1133">Transmembrane helix</keyword>
<feature type="chain" id="PRO_5009386147" evidence="2">
    <location>
        <begin position="23"/>
        <end position="210"/>
    </location>
</feature>
<sequence length="210" mass="22774">MFAKSASLLALLVVVLLQEVTGNAVSAGELARRQSSSSTTITTFTEKWSEVSTYFSDCRNTFQSTTSYEVAIKSVDTLYQRCQPVATSYASCAGCASVAQSSSSQVATFQQSIQRSFTTWQEIIKIGKSRFSDRWQSDFAPSFARFDVVVKAANSACSSLNLKLDVLLKGLRLDLNLFLGININLGGILGIVGSLLGGILGRREVQLLEE</sequence>
<reference evidence="3" key="2">
    <citation type="submission" date="2016-05" db="EMBL/GenBank/DDBJ databases">
        <title>Comparative analysis highlights variable genome content of wheat rusts and divergence of the mating loci.</title>
        <authorList>
            <person name="Cuomo C.A."/>
            <person name="Bakkeren G."/>
            <person name="Szabo L."/>
            <person name="Khalil H."/>
            <person name="Joly D."/>
            <person name="Goldberg J."/>
            <person name="Young S."/>
            <person name="Zeng Q."/>
            <person name="Fellers J."/>
        </authorList>
    </citation>
    <scope>NUCLEOTIDE SEQUENCE [LARGE SCALE GENOMIC DNA]</scope>
    <source>
        <strain evidence="3">1-1 BBBD Race 1</strain>
    </source>
</reference>
<dbReference type="EnsemblFungi" id="PTTG_02719-t43_1">
    <property type="protein sequence ID" value="PTTG_02719-t43_1-p1"/>
    <property type="gene ID" value="PTTG_02719"/>
</dbReference>
<dbReference type="OrthoDB" id="2505422at2759"/>
<keyword evidence="1" id="KW-0812">Transmembrane</keyword>
<organism evidence="3">
    <name type="scientific">Puccinia triticina (isolate 1-1 / race 1 (BBBD))</name>
    <name type="common">Brown leaf rust fungus</name>
    <dbReference type="NCBI Taxonomy" id="630390"/>
    <lineage>
        <taxon>Eukaryota</taxon>
        <taxon>Fungi</taxon>
        <taxon>Dikarya</taxon>
        <taxon>Basidiomycota</taxon>
        <taxon>Pucciniomycotina</taxon>
        <taxon>Pucciniomycetes</taxon>
        <taxon>Pucciniales</taxon>
        <taxon>Pucciniaceae</taxon>
        <taxon>Puccinia</taxon>
    </lineage>
</organism>